<dbReference type="GO" id="GO:0004519">
    <property type="term" value="F:endonuclease activity"/>
    <property type="evidence" value="ECO:0007669"/>
    <property type="project" value="UniProtKB-KW"/>
</dbReference>
<accession>A0A5R9EAH4</accession>
<dbReference type="Proteomes" id="UP000305921">
    <property type="component" value="Unassembled WGS sequence"/>
</dbReference>
<evidence type="ECO:0000313" key="3">
    <source>
        <dbReference type="Proteomes" id="UP000305921"/>
    </source>
</evidence>
<organism evidence="2 3">
    <name type="scientific">Streptomyces marianii</name>
    <dbReference type="NCBI Taxonomy" id="1817406"/>
    <lineage>
        <taxon>Bacteria</taxon>
        <taxon>Bacillati</taxon>
        <taxon>Actinomycetota</taxon>
        <taxon>Actinomycetes</taxon>
        <taxon>Kitasatosporales</taxon>
        <taxon>Streptomycetaceae</taxon>
        <taxon>Streptomyces</taxon>
    </lineage>
</organism>
<dbReference type="Pfam" id="PF08722">
    <property type="entry name" value="Tn7_TnsA-like_N"/>
    <property type="match status" value="1"/>
</dbReference>
<keyword evidence="2" id="KW-0378">Hydrolase</keyword>
<proteinExistence type="predicted"/>
<dbReference type="InterPro" id="IPR014833">
    <property type="entry name" value="TnsA_N"/>
</dbReference>
<comment type="caution">
    <text evidence="2">The sequence shown here is derived from an EMBL/GenBank/DDBJ whole genome shotgun (WGS) entry which is preliminary data.</text>
</comment>
<gene>
    <name evidence="2" type="ORF">FEF34_32990</name>
</gene>
<dbReference type="NCBIfam" id="NF033179">
    <property type="entry name" value="TnsA_like_Actin"/>
    <property type="match status" value="1"/>
</dbReference>
<name>A0A5R9EAH4_9ACTN</name>
<protein>
    <submittedName>
        <fullName evidence="2">TnsA-like heteromeric transposase endonuclease subunit</fullName>
    </submittedName>
</protein>
<feature type="domain" description="TnsA endonuclease N-terminal" evidence="1">
    <location>
        <begin position="95"/>
        <end position="168"/>
    </location>
</feature>
<keyword evidence="2" id="KW-0255">Endonuclease</keyword>
<dbReference type="AlphaFoldDB" id="A0A5R9EAH4"/>
<dbReference type="EMBL" id="VAWE01000001">
    <property type="protein sequence ID" value="TLQ47140.1"/>
    <property type="molecule type" value="Genomic_DNA"/>
</dbReference>
<dbReference type="OrthoDB" id="3403133at2"/>
<keyword evidence="3" id="KW-1185">Reference proteome</keyword>
<keyword evidence="2" id="KW-0540">Nuclease</keyword>
<evidence type="ECO:0000313" key="2">
    <source>
        <dbReference type="EMBL" id="TLQ47140.1"/>
    </source>
</evidence>
<dbReference type="InterPro" id="IPR048000">
    <property type="entry name" value="TnsA-like"/>
</dbReference>
<sequence>MYGWVGDVLGARAGVFEDAALTAFELAFSEDGTRVRRSLGASWGTRFEAVAPVREFSWHKDGRGFAGWYYSATVRDHVGYESWLERDRLILLDRDPRVAAIGSQPFWLHWNDGTRKRRHAPDYFVRLSDGRARVVDVRAEDEVDEATGEAFAATHEACRAVGWEFEWVGRPEPVFMANVRWLSRYRRARCGRPTAVAERLLEVFREPMGLWDGAGLVGERLQVLPVLFHLLWSGALGTDLVGRLMETDSLVWTEGSGWAA</sequence>
<reference evidence="2 3" key="1">
    <citation type="submission" date="2019-05" db="EMBL/GenBank/DDBJ databases">
        <title>Streptomyces marianii sp. nov., a novel marine actinomycete from southern coast of India.</title>
        <authorList>
            <person name="Iniyan A.M."/>
            <person name="Wink J."/>
            <person name="Ramprasad E."/>
            <person name="Ramana C.V."/>
            <person name="Bunk B."/>
            <person name="Sproer C."/>
            <person name="Joseph F.-J.R.S."/>
            <person name="Vincent S.G.P."/>
        </authorList>
    </citation>
    <scope>NUCLEOTIDE SEQUENCE [LARGE SCALE GENOMIC DNA]</scope>
    <source>
        <strain evidence="2 3">ICN19</strain>
    </source>
</reference>
<evidence type="ECO:0000259" key="1">
    <source>
        <dbReference type="Pfam" id="PF08722"/>
    </source>
</evidence>